<dbReference type="PANTHER" id="PTHR18901:SF38">
    <property type="entry name" value="PSEUDOURIDINE-5'-PHOSPHATASE"/>
    <property type="match status" value="1"/>
</dbReference>
<dbReference type="AlphaFoldDB" id="A0A1Y4QWD3"/>
<accession>A0A1Y4QWD3</accession>
<gene>
    <name evidence="1" type="ORF">B5E88_11010</name>
</gene>
<dbReference type="InterPro" id="IPR023214">
    <property type="entry name" value="HAD_sf"/>
</dbReference>
<dbReference type="SFLD" id="SFLDS00003">
    <property type="entry name" value="Haloacid_Dehalogenase"/>
    <property type="match status" value="1"/>
</dbReference>
<dbReference type="SFLD" id="SFLDG01129">
    <property type="entry name" value="C1.5:_HAD__Beta-PGM__Phosphata"/>
    <property type="match status" value="1"/>
</dbReference>
<dbReference type="Pfam" id="PF13419">
    <property type="entry name" value="HAD_2"/>
    <property type="match status" value="1"/>
</dbReference>
<protein>
    <submittedName>
        <fullName evidence="1">HAD family hydrolase</fullName>
    </submittedName>
</protein>
<dbReference type="RefSeq" id="WP_087216029.1">
    <property type="nucleotide sequence ID" value="NZ_NFLC01000030.1"/>
</dbReference>
<dbReference type="InterPro" id="IPR036412">
    <property type="entry name" value="HAD-like_sf"/>
</dbReference>
<dbReference type="SFLD" id="SFLDG01135">
    <property type="entry name" value="C1.5.6:_HAD__Beta-PGM__Phospha"/>
    <property type="match status" value="1"/>
</dbReference>
<proteinExistence type="predicted"/>
<dbReference type="CDD" id="cd07505">
    <property type="entry name" value="HAD_BPGM-like"/>
    <property type="match status" value="1"/>
</dbReference>
<keyword evidence="1" id="KW-0378">Hydrolase</keyword>
<dbReference type="NCBIfam" id="TIGR01509">
    <property type="entry name" value="HAD-SF-IA-v3"/>
    <property type="match status" value="1"/>
</dbReference>
<reference evidence="2" key="1">
    <citation type="submission" date="2017-04" db="EMBL/GenBank/DDBJ databases">
        <title>Function of individual gut microbiota members based on whole genome sequencing of pure cultures obtained from chicken caecum.</title>
        <authorList>
            <person name="Medvecky M."/>
            <person name="Cejkova D."/>
            <person name="Polansky O."/>
            <person name="Karasova D."/>
            <person name="Kubasova T."/>
            <person name="Cizek A."/>
            <person name="Rychlik I."/>
        </authorList>
    </citation>
    <scope>NUCLEOTIDE SEQUENCE [LARGE SCALE GENOMIC DNA]</scope>
    <source>
        <strain evidence="2">An144</strain>
    </source>
</reference>
<comment type="caution">
    <text evidence="1">The sequence shown here is derived from an EMBL/GenBank/DDBJ whole genome shotgun (WGS) entry which is preliminary data.</text>
</comment>
<dbReference type="Gene3D" id="1.10.150.240">
    <property type="entry name" value="Putative phosphatase, domain 2"/>
    <property type="match status" value="1"/>
</dbReference>
<dbReference type="InterPro" id="IPR041492">
    <property type="entry name" value="HAD_2"/>
</dbReference>
<dbReference type="NCBIfam" id="TIGR01549">
    <property type="entry name" value="HAD-SF-IA-v1"/>
    <property type="match status" value="1"/>
</dbReference>
<dbReference type="SUPFAM" id="SSF56784">
    <property type="entry name" value="HAD-like"/>
    <property type="match status" value="1"/>
</dbReference>
<dbReference type="InterPro" id="IPR006439">
    <property type="entry name" value="HAD-SF_hydro_IA"/>
</dbReference>
<dbReference type="InterPro" id="IPR023198">
    <property type="entry name" value="PGP-like_dom2"/>
</dbReference>
<dbReference type="GO" id="GO:0016787">
    <property type="term" value="F:hydrolase activity"/>
    <property type="evidence" value="ECO:0007669"/>
    <property type="project" value="UniProtKB-KW"/>
</dbReference>
<evidence type="ECO:0000313" key="2">
    <source>
        <dbReference type="Proteomes" id="UP000196074"/>
    </source>
</evidence>
<dbReference type="Gene3D" id="3.40.50.1000">
    <property type="entry name" value="HAD superfamily/HAD-like"/>
    <property type="match status" value="1"/>
</dbReference>
<evidence type="ECO:0000313" key="1">
    <source>
        <dbReference type="EMBL" id="OUQ08563.1"/>
    </source>
</evidence>
<name>A0A1Y4QWD3_9ENTE</name>
<organism evidence="1 2">
    <name type="scientific">Enterococcus cecorum</name>
    <dbReference type="NCBI Taxonomy" id="44008"/>
    <lineage>
        <taxon>Bacteria</taxon>
        <taxon>Bacillati</taxon>
        <taxon>Bacillota</taxon>
        <taxon>Bacilli</taxon>
        <taxon>Lactobacillales</taxon>
        <taxon>Enterococcaceae</taxon>
        <taxon>Enterococcus</taxon>
    </lineage>
</organism>
<dbReference type="Proteomes" id="UP000196074">
    <property type="component" value="Unassembled WGS sequence"/>
</dbReference>
<sequence>MKKYKGIIFDMDGLLFDTEMTYYHANQVVADRLGISYDFEVYRQYIGISDEEMIAAYHKNYDQQYVKEVVDRLVNESHEQIFADFSQGKVALKPGVEALMARLNELHIPKVIASSNTLKFIHILLAHSSIKDEFDSIVSAEDVHFAKPNPEIFLKALAKLGLKKEEVLIFEDSKNGILAANQAGIDVVMIPDLILPTEDLKAKTVGVYQSLNDVVEKF</sequence>
<dbReference type="PANTHER" id="PTHR18901">
    <property type="entry name" value="2-DEOXYGLUCOSE-6-PHOSPHATE PHOSPHATASE 2"/>
    <property type="match status" value="1"/>
</dbReference>
<dbReference type="EMBL" id="NFLC01000030">
    <property type="protein sequence ID" value="OUQ08563.1"/>
    <property type="molecule type" value="Genomic_DNA"/>
</dbReference>